<proteinExistence type="predicted"/>
<dbReference type="RefSeq" id="WP_143250007.1">
    <property type="nucleotide sequence ID" value="NZ_FORP01000035.1"/>
</dbReference>
<reference evidence="1 2" key="1">
    <citation type="submission" date="2016-10" db="EMBL/GenBank/DDBJ databases">
        <authorList>
            <person name="de Groot N.N."/>
        </authorList>
    </citation>
    <scope>NUCLEOTIDE SEQUENCE [LARGE SCALE GENOMIC DNA]</scope>
    <source>
        <strain evidence="1 2">DSM 44468</strain>
    </source>
</reference>
<evidence type="ECO:0000313" key="2">
    <source>
        <dbReference type="Proteomes" id="UP000199025"/>
    </source>
</evidence>
<dbReference type="STRING" id="115433.SAMN05421835_13529"/>
<organism evidence="1 2">
    <name type="scientific">Amycolatopsis sacchari</name>
    <dbReference type="NCBI Taxonomy" id="115433"/>
    <lineage>
        <taxon>Bacteria</taxon>
        <taxon>Bacillati</taxon>
        <taxon>Actinomycetota</taxon>
        <taxon>Actinomycetes</taxon>
        <taxon>Pseudonocardiales</taxon>
        <taxon>Pseudonocardiaceae</taxon>
        <taxon>Amycolatopsis</taxon>
    </lineage>
</organism>
<sequence>MIAIASGSELEQHLVDLHAGAEKAIRASVSDHSSALGRLLQLDLDIKAWEECLRQRPETALLTSARRNLAYAIYCAASGLYSQAYASVRLFLELSFAAVYFSAHELDRRRWVAGRYDFSWSKALDEQDGVLATRFVREFNEDAGRHASIFAEKAAVSYRSCSEYVHGKATHVAALPDSLSFSGSVLTSWSEISIQAAESVLYLLLCRYGGELLPSDDGKLEQGLEAHFSHLKYVRSFLGLPVDDEG</sequence>
<evidence type="ECO:0000313" key="1">
    <source>
        <dbReference type="EMBL" id="SFK81099.1"/>
    </source>
</evidence>
<dbReference type="Proteomes" id="UP000199025">
    <property type="component" value="Unassembled WGS sequence"/>
</dbReference>
<keyword evidence="2" id="KW-1185">Reference proteome</keyword>
<gene>
    <name evidence="1" type="ORF">SAMN05421835_13529</name>
</gene>
<dbReference type="EMBL" id="FORP01000035">
    <property type="protein sequence ID" value="SFK81099.1"/>
    <property type="molecule type" value="Genomic_DNA"/>
</dbReference>
<dbReference type="OrthoDB" id="5186494at2"/>
<protein>
    <submittedName>
        <fullName evidence="1">Uncharacterized protein</fullName>
    </submittedName>
</protein>
<name>A0A1I4CLJ6_9PSEU</name>
<accession>A0A1I4CLJ6</accession>
<dbReference type="AlphaFoldDB" id="A0A1I4CLJ6"/>